<evidence type="ECO:0000256" key="1">
    <source>
        <dbReference type="ARBA" id="ARBA00004604"/>
    </source>
</evidence>
<reference evidence="7 8" key="1">
    <citation type="submission" date="2017-07" db="EMBL/GenBank/DDBJ databases">
        <authorList>
            <person name="Talla V."/>
            <person name="Backstrom N."/>
        </authorList>
    </citation>
    <scope>NUCLEOTIDE SEQUENCE [LARGE SCALE GENOMIC DNA]</scope>
</reference>
<evidence type="ECO:0000256" key="6">
    <source>
        <dbReference type="ARBA" id="ARBA00025767"/>
    </source>
</evidence>
<keyword evidence="4" id="KW-0677">Repeat</keyword>
<dbReference type="AlphaFoldDB" id="A0A5E4R090"/>
<dbReference type="SUPFAM" id="SSF50978">
    <property type="entry name" value="WD40 repeat-like"/>
    <property type="match status" value="1"/>
</dbReference>
<accession>A0A5E4R090</accession>
<dbReference type="SMART" id="SM00320">
    <property type="entry name" value="WD40"/>
    <property type="match status" value="4"/>
</dbReference>
<evidence type="ECO:0000256" key="4">
    <source>
        <dbReference type="ARBA" id="ARBA00022737"/>
    </source>
</evidence>
<dbReference type="PANTHER" id="PTHR18359">
    <property type="entry name" value="WD-REPEAT PROTEIN-RELATED"/>
    <property type="match status" value="1"/>
</dbReference>
<evidence type="ECO:0000256" key="3">
    <source>
        <dbReference type="ARBA" id="ARBA00022574"/>
    </source>
</evidence>
<dbReference type="InterPro" id="IPR045161">
    <property type="entry name" value="Utp18"/>
</dbReference>
<dbReference type="InterPro" id="IPR001680">
    <property type="entry name" value="WD40_rpt"/>
</dbReference>
<dbReference type="Gene3D" id="2.130.10.10">
    <property type="entry name" value="YVTN repeat-like/Quinoprotein amine dehydrogenase"/>
    <property type="match status" value="1"/>
</dbReference>
<dbReference type="InterPro" id="IPR036322">
    <property type="entry name" value="WD40_repeat_dom_sf"/>
</dbReference>
<evidence type="ECO:0000256" key="5">
    <source>
        <dbReference type="ARBA" id="ARBA00023242"/>
    </source>
</evidence>
<dbReference type="EMBL" id="FZQP02006432">
    <property type="protein sequence ID" value="VVD02893.1"/>
    <property type="molecule type" value="Genomic_DNA"/>
</dbReference>
<gene>
    <name evidence="7" type="ORF">LSINAPIS_LOCUS12997</name>
</gene>
<protein>
    <submittedName>
        <fullName evidence="7">Uncharacterized protein</fullName>
    </submittedName>
</protein>
<organism evidence="7 8">
    <name type="scientific">Leptidea sinapis</name>
    <dbReference type="NCBI Taxonomy" id="189913"/>
    <lineage>
        <taxon>Eukaryota</taxon>
        <taxon>Metazoa</taxon>
        <taxon>Ecdysozoa</taxon>
        <taxon>Arthropoda</taxon>
        <taxon>Hexapoda</taxon>
        <taxon>Insecta</taxon>
        <taxon>Pterygota</taxon>
        <taxon>Neoptera</taxon>
        <taxon>Endopterygota</taxon>
        <taxon>Lepidoptera</taxon>
        <taxon>Glossata</taxon>
        <taxon>Ditrysia</taxon>
        <taxon>Papilionoidea</taxon>
        <taxon>Pieridae</taxon>
        <taxon>Dismorphiinae</taxon>
        <taxon>Leptidea</taxon>
    </lineage>
</organism>
<dbReference type="GO" id="GO:0006364">
    <property type="term" value="P:rRNA processing"/>
    <property type="evidence" value="ECO:0007669"/>
    <property type="project" value="UniProtKB-KW"/>
</dbReference>
<evidence type="ECO:0000313" key="7">
    <source>
        <dbReference type="EMBL" id="VVD02893.1"/>
    </source>
</evidence>
<evidence type="ECO:0000313" key="8">
    <source>
        <dbReference type="Proteomes" id="UP000324832"/>
    </source>
</evidence>
<dbReference type="InterPro" id="IPR015943">
    <property type="entry name" value="WD40/YVTN_repeat-like_dom_sf"/>
</dbReference>
<dbReference type="Pfam" id="PF00400">
    <property type="entry name" value="WD40"/>
    <property type="match status" value="1"/>
</dbReference>
<dbReference type="GO" id="GO:0034388">
    <property type="term" value="C:Pwp2p-containing subcomplex of 90S preribosome"/>
    <property type="evidence" value="ECO:0007669"/>
    <property type="project" value="TreeGrafter"/>
</dbReference>
<proteinExistence type="inferred from homology"/>
<dbReference type="GO" id="GO:0032040">
    <property type="term" value="C:small-subunit processome"/>
    <property type="evidence" value="ECO:0007669"/>
    <property type="project" value="TreeGrafter"/>
</dbReference>
<keyword evidence="8" id="KW-1185">Reference proteome</keyword>
<dbReference type="PANTHER" id="PTHR18359:SF0">
    <property type="entry name" value="U3 SMALL NUCLEOLAR RNA-ASSOCIATED PROTEIN 18 HOMOLOG"/>
    <property type="match status" value="1"/>
</dbReference>
<dbReference type="Proteomes" id="UP000324832">
    <property type="component" value="Unassembled WGS sequence"/>
</dbReference>
<keyword evidence="5" id="KW-0539">Nucleus</keyword>
<name>A0A5E4R090_9NEOP</name>
<keyword evidence="3" id="KW-0853">WD repeat</keyword>
<keyword evidence="2" id="KW-0698">rRNA processing</keyword>
<comment type="similarity">
    <text evidence="6">Belongs to the WD repeat UTP18 family.</text>
</comment>
<evidence type="ECO:0000256" key="2">
    <source>
        <dbReference type="ARBA" id="ARBA00022552"/>
    </source>
</evidence>
<comment type="subcellular location">
    <subcellularLocation>
        <location evidence="1">Nucleus</location>
        <location evidence="1">Nucleolus</location>
    </subcellularLocation>
</comment>
<sequence length="434" mass="49149">MKRKHNVLDTEESKLSSLLFKRSNKFVEQLDEKKEDENLDQKPAWIDEDDDNFRTNAVIPKVKSDGPYSLKLKQKFETLIGTPQWAKITKVNSGEDDSDILKSVGHLGKRTSTKFERKILEFKGSTKIQPQKAKRGLLVPSIEFHPKVSAVLFGGSTGIVSLYSIGEEENKLHGFKLKNWFISSAQFNPDGTVAYISSKNQHNYCMYDIEKAQSILVQFPQVVKRPHIFKLSPDGKYFAATDCFELVFLICAKSRELLRTLKNNTKVQSITFSNDSKHLYCFNEEGVVTVWDLFTFRSVKKFYDNGCVTAARISMSPCGRLLATGTGEGIVNVYETAGITSYNPVPLKTISNLQTKITDLKFNPTSEILSVVSSYYPNAIKLVHIPSYHVFSNFPTQNMDQVETVSFSPNSGYMAISNNKSCVNIFRLKHFKNY</sequence>